<name>A0AA97KUJ9_EUBMA</name>
<evidence type="ECO:0000256" key="4">
    <source>
        <dbReference type="ARBA" id="ARBA00022490"/>
    </source>
</evidence>
<evidence type="ECO:0000256" key="2">
    <source>
        <dbReference type="ARBA" id="ARBA00009271"/>
    </source>
</evidence>
<dbReference type="FunFam" id="2.130.10.10:FF:000199">
    <property type="entry name" value="autophagy-related protein 16-2 isoform X1"/>
    <property type="match status" value="1"/>
</dbReference>
<dbReference type="PROSITE" id="PS50082">
    <property type="entry name" value="WD_REPEATS_2"/>
    <property type="match status" value="4"/>
</dbReference>
<dbReference type="InterPro" id="IPR001680">
    <property type="entry name" value="WD40_rpt"/>
</dbReference>
<keyword evidence="3" id="KW-0813">Transport</keyword>
<dbReference type="InterPro" id="IPR020472">
    <property type="entry name" value="WD40_PAC1"/>
</dbReference>
<dbReference type="PROSITE" id="PS50294">
    <property type="entry name" value="WD_REPEATS_REGION"/>
    <property type="match status" value="2"/>
</dbReference>
<dbReference type="GeneID" id="129326362"/>
<evidence type="ECO:0000256" key="1">
    <source>
        <dbReference type="ARBA" id="ARBA00004514"/>
    </source>
</evidence>
<reference evidence="18" key="1">
    <citation type="submission" date="2025-08" db="UniProtKB">
        <authorList>
            <consortium name="RefSeq"/>
        </authorList>
    </citation>
    <scope>IDENTIFICATION</scope>
    <source>
        <tissue evidence="18">Blood</tissue>
    </source>
</reference>
<dbReference type="AlphaFoldDB" id="A0AA97KUJ9"/>
<dbReference type="Gene3D" id="2.130.10.10">
    <property type="entry name" value="YVTN repeat-like/Quinoprotein amine dehydrogenase"/>
    <property type="match status" value="2"/>
</dbReference>
<dbReference type="Proteomes" id="UP001190640">
    <property type="component" value="Chromosome 3"/>
</dbReference>
<evidence type="ECO:0000256" key="8">
    <source>
        <dbReference type="ARBA" id="ARBA00023054"/>
    </source>
</evidence>
<accession>A0AA97KUJ9</accession>
<dbReference type="PANTHER" id="PTHR19878:SF7">
    <property type="entry name" value="PROTEIN ATG16L2"/>
    <property type="match status" value="1"/>
</dbReference>
<dbReference type="InterPro" id="IPR015943">
    <property type="entry name" value="WD40/YVTN_repeat-like_dom_sf"/>
</dbReference>
<evidence type="ECO:0000256" key="12">
    <source>
        <dbReference type="ARBA" id="ARBA00082487"/>
    </source>
</evidence>
<feature type="coiled-coil region" evidence="14">
    <location>
        <begin position="130"/>
        <end position="164"/>
    </location>
</feature>
<keyword evidence="7" id="KW-0653">Protein transport</keyword>
<dbReference type="CTD" id="89849"/>
<dbReference type="PANTHER" id="PTHR19878">
    <property type="entry name" value="AUTOPHAGY PROTEIN 16-LIKE"/>
    <property type="match status" value="1"/>
</dbReference>
<keyword evidence="5 13" id="KW-0853">WD repeat</keyword>
<evidence type="ECO:0000256" key="13">
    <source>
        <dbReference type="PROSITE-ProRule" id="PRU00221"/>
    </source>
</evidence>
<dbReference type="CDD" id="cd00200">
    <property type="entry name" value="WD40"/>
    <property type="match status" value="1"/>
</dbReference>
<evidence type="ECO:0000256" key="5">
    <source>
        <dbReference type="ARBA" id="ARBA00022574"/>
    </source>
</evidence>
<evidence type="ECO:0000256" key="7">
    <source>
        <dbReference type="ARBA" id="ARBA00022927"/>
    </source>
</evidence>
<evidence type="ECO:0000313" key="18">
    <source>
        <dbReference type="RefSeq" id="XP_054830493.1"/>
    </source>
</evidence>
<gene>
    <name evidence="18" type="primary">ATG16L2</name>
</gene>
<feature type="repeat" description="WD" evidence="13">
    <location>
        <begin position="407"/>
        <end position="440"/>
    </location>
</feature>
<dbReference type="PRINTS" id="PR00320">
    <property type="entry name" value="GPROTEINBRPT"/>
</dbReference>
<comment type="function">
    <text evidence="9">May play a role in regulating epithelial homeostasis in an ATG16L1-dependent manner.</text>
</comment>
<evidence type="ECO:0000256" key="14">
    <source>
        <dbReference type="SAM" id="Coils"/>
    </source>
</evidence>
<dbReference type="SMART" id="SM00320">
    <property type="entry name" value="WD40"/>
    <property type="match status" value="7"/>
</dbReference>
<feature type="region of interest" description="Disordered" evidence="15">
    <location>
        <begin position="236"/>
        <end position="256"/>
    </location>
</feature>
<dbReference type="GO" id="GO:0015031">
    <property type="term" value="P:protein transport"/>
    <property type="evidence" value="ECO:0007669"/>
    <property type="project" value="UniProtKB-KW"/>
</dbReference>
<feature type="repeat" description="WD" evidence="13">
    <location>
        <begin position="321"/>
        <end position="362"/>
    </location>
</feature>
<feature type="repeat" description="WD" evidence="13">
    <location>
        <begin position="365"/>
        <end position="398"/>
    </location>
</feature>
<dbReference type="Pfam" id="PF08614">
    <property type="entry name" value="ATG16"/>
    <property type="match status" value="1"/>
</dbReference>
<dbReference type="GO" id="GO:0034274">
    <property type="term" value="C:Atg12-Atg5-Atg16 complex"/>
    <property type="evidence" value="ECO:0007669"/>
    <property type="project" value="UniProtKB-ARBA"/>
</dbReference>
<evidence type="ECO:0000313" key="17">
    <source>
        <dbReference type="Proteomes" id="UP001190640"/>
    </source>
</evidence>
<keyword evidence="6" id="KW-0677">Repeat</keyword>
<evidence type="ECO:0000256" key="9">
    <source>
        <dbReference type="ARBA" id="ARBA00053879"/>
    </source>
</evidence>
<dbReference type="InterPro" id="IPR013923">
    <property type="entry name" value="Autophagy-rel_prot_16_dom"/>
</dbReference>
<evidence type="ECO:0000256" key="3">
    <source>
        <dbReference type="ARBA" id="ARBA00022448"/>
    </source>
</evidence>
<dbReference type="GO" id="GO:0005829">
    <property type="term" value="C:cytosol"/>
    <property type="evidence" value="ECO:0007669"/>
    <property type="project" value="UniProtKB-SubCell"/>
</dbReference>
<keyword evidence="8 14" id="KW-0175">Coiled coil</keyword>
<dbReference type="GO" id="GO:0000045">
    <property type="term" value="P:autophagosome assembly"/>
    <property type="evidence" value="ECO:0007669"/>
    <property type="project" value="InterPro"/>
</dbReference>
<proteinExistence type="inferred from homology"/>
<sequence>MAERGGGGWKRHVLRQLQRRDRAQKARFRDLVQAYNKLLEKSCLLSTYKLQADSLDLQMGLSARSALEPVDSAGGEVLDSAQVLERLKRNYEGHIGQLQRINVELTCEMIERNTLLEAKETALVEQRGRLASVSEQHSNLEAVHRQLKDQVEELTHKNSAVKADYDTLREHYRHQEMEFRRAAERELELLRSVMRMKVEAAEHRNEKNERVKQARLSRELKKATRRPVGIEIEAGEGKAEEQKMSGGAVPERESREKLWRRPFRSASATSMTLTRYVDAFKGLFDFRMKRGNSVSSSSVDHYCCLPSCVAACLPSTVSDAKAAHLSEINAIKFSPNSGMVATGGADRLIKLWSVAGGRLEHTQTLEGATGGITNLDFDPSGCHVLGASYNNVAQLWKIGDKKCREILTGHADKVTAAKFRSTRHQAVTGSRDRTVKEWDLCKGLSGSRTINVFSYCNDIACCDTVIVSGHHDKTIRFWDSREPGCTQVIPVEGKVTSLSVSPDQMHLLSCSRDNALKVIDLRMHNIRQVFRAEGFKCGSDWTKAVFSPDKSYALVGSADGTLFLWNMETGSLEKSLPGVHRSSVNAVAWGPSGMYIGSVDQCQKLVLWR</sequence>
<evidence type="ECO:0000256" key="11">
    <source>
        <dbReference type="ARBA" id="ARBA00076331"/>
    </source>
</evidence>
<dbReference type="RefSeq" id="XP_054830493.1">
    <property type="nucleotide sequence ID" value="XM_054974518.1"/>
</dbReference>
<feature type="repeat" description="WD" evidence="13">
    <location>
        <begin position="546"/>
        <end position="575"/>
    </location>
</feature>
<dbReference type="KEGG" id="emc:129326362"/>
<evidence type="ECO:0000256" key="15">
    <source>
        <dbReference type="SAM" id="MobiDB-lite"/>
    </source>
</evidence>
<dbReference type="InterPro" id="IPR036322">
    <property type="entry name" value="WD40_repeat_dom_sf"/>
</dbReference>
<comment type="similarity">
    <text evidence="2">Belongs to the WD repeat ATG16 family.</text>
</comment>
<keyword evidence="17" id="KW-1185">Reference proteome</keyword>
<dbReference type="Pfam" id="PF00400">
    <property type="entry name" value="WD40"/>
    <property type="match status" value="6"/>
</dbReference>
<evidence type="ECO:0000256" key="10">
    <source>
        <dbReference type="ARBA" id="ARBA00068248"/>
    </source>
</evidence>
<protein>
    <recommendedName>
        <fullName evidence="10">Protein Atg16l2</fullName>
    </recommendedName>
    <alternativeName>
        <fullName evidence="11">APG16-like 2</fullName>
    </alternativeName>
    <alternativeName>
        <fullName evidence="12">Autophagy-related protein 16-2</fullName>
    </alternativeName>
</protein>
<evidence type="ECO:0000256" key="6">
    <source>
        <dbReference type="ARBA" id="ARBA00022737"/>
    </source>
</evidence>
<evidence type="ECO:0000259" key="16">
    <source>
        <dbReference type="Pfam" id="PF08614"/>
    </source>
</evidence>
<dbReference type="SUPFAM" id="SSF50978">
    <property type="entry name" value="WD40 repeat-like"/>
    <property type="match status" value="1"/>
</dbReference>
<dbReference type="InterPro" id="IPR045160">
    <property type="entry name" value="ATG16"/>
</dbReference>
<feature type="domain" description="Autophagy-related protein 16" evidence="16">
    <location>
        <begin position="12"/>
        <end position="205"/>
    </location>
</feature>
<keyword evidence="4" id="KW-0963">Cytoplasm</keyword>
<organism evidence="17 18">
    <name type="scientific">Eublepharis macularius</name>
    <name type="common">Leopard gecko</name>
    <name type="synonym">Cyrtodactylus macularius</name>
    <dbReference type="NCBI Taxonomy" id="481883"/>
    <lineage>
        <taxon>Eukaryota</taxon>
        <taxon>Metazoa</taxon>
        <taxon>Chordata</taxon>
        <taxon>Craniata</taxon>
        <taxon>Vertebrata</taxon>
        <taxon>Euteleostomi</taxon>
        <taxon>Lepidosauria</taxon>
        <taxon>Squamata</taxon>
        <taxon>Bifurcata</taxon>
        <taxon>Gekkota</taxon>
        <taxon>Eublepharidae</taxon>
        <taxon>Eublepharinae</taxon>
        <taxon>Eublepharis</taxon>
    </lineage>
</organism>
<comment type="subcellular location">
    <subcellularLocation>
        <location evidence="1">Cytoplasm</location>
        <location evidence="1">Cytosol</location>
    </subcellularLocation>
</comment>